<comment type="caution">
    <text evidence="2">The sequence shown here is derived from an EMBL/GenBank/DDBJ whole genome shotgun (WGS) entry which is preliminary data.</text>
</comment>
<gene>
    <name evidence="2" type="ORF">A8L45_03250</name>
</gene>
<evidence type="ECO:0000313" key="2">
    <source>
        <dbReference type="EMBL" id="ODA35645.1"/>
    </source>
</evidence>
<feature type="signal peptide" evidence="1">
    <location>
        <begin position="1"/>
        <end position="28"/>
    </location>
</feature>
<dbReference type="PROSITE" id="PS51257">
    <property type="entry name" value="PROKAR_LIPOPROTEIN"/>
    <property type="match status" value="1"/>
</dbReference>
<keyword evidence="1" id="KW-0732">Signal</keyword>
<evidence type="ECO:0000313" key="3">
    <source>
        <dbReference type="Proteomes" id="UP000094936"/>
    </source>
</evidence>
<dbReference type="EMBL" id="LYBM01000003">
    <property type="protein sequence ID" value="ODA35645.1"/>
    <property type="molecule type" value="Genomic_DNA"/>
</dbReference>
<accession>A0A1C3EQX0</accession>
<proteinExistence type="predicted"/>
<dbReference type="AlphaFoldDB" id="A0A1C3EQX0"/>
<protein>
    <submittedName>
        <fullName evidence="2">Uncharacterized protein</fullName>
    </submittedName>
</protein>
<organism evidence="2 3">
    <name type="scientific">Veronia pacifica</name>
    <dbReference type="NCBI Taxonomy" id="1080227"/>
    <lineage>
        <taxon>Bacteria</taxon>
        <taxon>Pseudomonadati</taxon>
        <taxon>Pseudomonadota</taxon>
        <taxon>Gammaproteobacteria</taxon>
        <taxon>Vibrionales</taxon>
        <taxon>Vibrionaceae</taxon>
        <taxon>Veronia</taxon>
    </lineage>
</organism>
<feature type="chain" id="PRO_5008673329" evidence="1">
    <location>
        <begin position="29"/>
        <end position="101"/>
    </location>
</feature>
<evidence type="ECO:0000256" key="1">
    <source>
        <dbReference type="SAM" id="SignalP"/>
    </source>
</evidence>
<keyword evidence="3" id="KW-1185">Reference proteome</keyword>
<name>A0A1C3EQX0_9GAMM</name>
<dbReference type="Proteomes" id="UP000094936">
    <property type="component" value="Unassembled WGS sequence"/>
</dbReference>
<dbReference type="RefSeq" id="WP_068899169.1">
    <property type="nucleotide sequence ID" value="NZ_JBHUIF010000020.1"/>
</dbReference>
<dbReference type="OrthoDB" id="9895905at2"/>
<sequence length="101" mass="11203">MKPTHRTVRNCILSAFTALFLTIGSASACEEMHSTDVASIENADQMTAYLKRKGFITEDMSTEKQHEVLLAFVREPKDFLPKKMTLPALKDAPTLDAKGDS</sequence>
<reference evidence="2 3" key="1">
    <citation type="submission" date="2016-05" db="EMBL/GenBank/DDBJ databases">
        <title>Genomic Taxonomy of the Vibrionaceae.</title>
        <authorList>
            <person name="Gomez-Gil B."/>
            <person name="Enciso-Ibarra J."/>
        </authorList>
    </citation>
    <scope>NUCLEOTIDE SEQUENCE [LARGE SCALE GENOMIC DNA]</scope>
    <source>
        <strain evidence="2 3">CAIM 1920</strain>
    </source>
</reference>
<dbReference type="STRING" id="1080227.A8L45_03250"/>